<dbReference type="RefSeq" id="WP_034291578.1">
    <property type="nucleotide sequence ID" value="NZ_CP083931.1"/>
</dbReference>
<protein>
    <submittedName>
        <fullName evidence="1">Uncharacterized protein</fullName>
    </submittedName>
</protein>
<keyword evidence="2" id="KW-1185">Reference proteome</keyword>
<accession>A0A286E1G9</accession>
<name>A0A286E1G9_9NEIS</name>
<reference evidence="1 2" key="1">
    <citation type="submission" date="2017-09" db="EMBL/GenBank/DDBJ databases">
        <authorList>
            <person name="Ehlers B."/>
            <person name="Leendertz F.H."/>
        </authorList>
    </citation>
    <scope>NUCLEOTIDE SEQUENCE [LARGE SCALE GENOMIC DNA]</scope>
    <source>
        <strain evidence="1 2">DSM 16848</strain>
    </source>
</reference>
<sequence>MVIDLPPHIEQMVLNQALARNISVSALIEQWAKQDDMLLIDFFKQNPPIDAFADIDPVAYQRAVRDEW</sequence>
<proteinExistence type="predicted"/>
<evidence type="ECO:0000313" key="2">
    <source>
        <dbReference type="Proteomes" id="UP000219669"/>
    </source>
</evidence>
<dbReference type="AlphaFoldDB" id="A0A286E1G9"/>
<dbReference type="Proteomes" id="UP000219669">
    <property type="component" value="Unassembled WGS sequence"/>
</dbReference>
<dbReference type="OrthoDB" id="6647900at2"/>
<dbReference type="EMBL" id="OCNF01000001">
    <property type="protein sequence ID" value="SOD64730.1"/>
    <property type="molecule type" value="Genomic_DNA"/>
</dbReference>
<organism evidence="1 2">
    <name type="scientific">Alysiella filiformis DSM 16848</name>
    <dbReference type="NCBI Taxonomy" id="1120981"/>
    <lineage>
        <taxon>Bacteria</taxon>
        <taxon>Pseudomonadati</taxon>
        <taxon>Pseudomonadota</taxon>
        <taxon>Betaproteobacteria</taxon>
        <taxon>Neisseriales</taxon>
        <taxon>Neisseriaceae</taxon>
        <taxon>Alysiella</taxon>
    </lineage>
</organism>
<evidence type="ECO:0000313" key="1">
    <source>
        <dbReference type="EMBL" id="SOD64730.1"/>
    </source>
</evidence>
<gene>
    <name evidence="1" type="ORF">SAMN02746062_00006</name>
</gene>